<dbReference type="InterPro" id="IPR013783">
    <property type="entry name" value="Ig-like_fold"/>
</dbReference>
<sequence length="365" mass="39942">MKKFYCFFLLLFTAQFIYGQCTPVDNIVYTSDCTYDNVGVAVNIGSGSDVTISDSGDPADPTDVIWNVGSYTIQGWTIILTTNFGNLTVDEGATLTINGDLIMSEFGILTVNGTLHVIGDVTHTIGASLGDRFNIGPNGTINIDGDLDLSGPFGFTGVLGTWEGALNVTGTVVGTGNLPVELTYLKASPEEENITIEWETATEENASHFDIERSTDLENWQAIGSVQAAGNSQTSIYYQFEDKSPLPKAYYRLKQVDFDGEYAYYGPLIINHQGISETMNATIMPNNISTGEKVHFNMSGLNVGNDVFIQVYNNQGHTVHFEEVNDISTNNLFKPMDFTSHLRSGMYYVVIKSGKSVVKEKLLIN</sequence>
<dbReference type="RefSeq" id="WP_169654954.1">
    <property type="nucleotide sequence ID" value="NZ_JABANE010000006.1"/>
</dbReference>
<gene>
    <name evidence="2" type="ORF">HHU12_03230</name>
</gene>
<evidence type="ECO:0000313" key="2">
    <source>
        <dbReference type="EMBL" id="NME66970.1"/>
    </source>
</evidence>
<accession>A0A7X9P043</accession>
<evidence type="ECO:0000313" key="3">
    <source>
        <dbReference type="Proteomes" id="UP000576082"/>
    </source>
</evidence>
<dbReference type="EMBL" id="JABANE010000006">
    <property type="protein sequence ID" value="NME66970.1"/>
    <property type="molecule type" value="Genomic_DNA"/>
</dbReference>
<dbReference type="Proteomes" id="UP000576082">
    <property type="component" value="Unassembled WGS sequence"/>
</dbReference>
<reference evidence="2 3" key="1">
    <citation type="submission" date="2020-04" db="EMBL/GenBank/DDBJ databases">
        <title>Flammeovirga sp. SR4, a novel species isolated from seawater.</title>
        <authorList>
            <person name="Wang X."/>
        </authorList>
    </citation>
    <scope>NUCLEOTIDE SEQUENCE [LARGE SCALE GENOMIC DNA]</scope>
    <source>
        <strain evidence="2 3">ATCC 23126</strain>
    </source>
</reference>
<dbReference type="InterPro" id="IPR026444">
    <property type="entry name" value="Secre_tail"/>
</dbReference>
<name>A0A7X9P043_9BACT</name>
<evidence type="ECO:0000256" key="1">
    <source>
        <dbReference type="SAM" id="SignalP"/>
    </source>
</evidence>
<feature type="signal peptide" evidence="1">
    <location>
        <begin position="1"/>
        <end position="19"/>
    </location>
</feature>
<comment type="caution">
    <text evidence="2">The sequence shown here is derived from an EMBL/GenBank/DDBJ whole genome shotgun (WGS) entry which is preliminary data.</text>
</comment>
<dbReference type="AlphaFoldDB" id="A0A7X9P043"/>
<dbReference type="NCBIfam" id="TIGR04183">
    <property type="entry name" value="Por_Secre_tail"/>
    <property type="match status" value="1"/>
</dbReference>
<keyword evidence="3" id="KW-1185">Reference proteome</keyword>
<proteinExistence type="predicted"/>
<organism evidence="2 3">
    <name type="scientific">Flammeovirga aprica JL-4</name>
    <dbReference type="NCBI Taxonomy" id="694437"/>
    <lineage>
        <taxon>Bacteria</taxon>
        <taxon>Pseudomonadati</taxon>
        <taxon>Bacteroidota</taxon>
        <taxon>Cytophagia</taxon>
        <taxon>Cytophagales</taxon>
        <taxon>Flammeovirgaceae</taxon>
        <taxon>Flammeovirga</taxon>
    </lineage>
</organism>
<keyword evidence="1" id="KW-0732">Signal</keyword>
<feature type="chain" id="PRO_5031223098" evidence="1">
    <location>
        <begin position="20"/>
        <end position="365"/>
    </location>
</feature>
<dbReference type="Gene3D" id="2.60.40.10">
    <property type="entry name" value="Immunoglobulins"/>
    <property type="match status" value="1"/>
</dbReference>
<protein>
    <submittedName>
        <fullName evidence="2">T9SS type A sorting domain-containing protein</fullName>
    </submittedName>
</protein>